<protein>
    <recommendedName>
        <fullName evidence="10">CASP-like protein</fullName>
    </recommendedName>
</protein>
<feature type="transmembrane region" description="Helical" evidence="7">
    <location>
        <begin position="119"/>
        <end position="137"/>
    </location>
</feature>
<dbReference type="AlphaFoldDB" id="A0A484MVJ6"/>
<dbReference type="Pfam" id="PF06749">
    <property type="entry name" value="DUF1218"/>
    <property type="match status" value="1"/>
</dbReference>
<comment type="subcellular location">
    <subcellularLocation>
        <location evidence="1">Endomembrane system</location>
        <topology evidence="1">Multi-pass membrane protein</topology>
    </subcellularLocation>
</comment>
<feature type="transmembrane region" description="Helical" evidence="7">
    <location>
        <begin position="39"/>
        <end position="64"/>
    </location>
</feature>
<dbReference type="EMBL" id="OOIL02004480">
    <property type="protein sequence ID" value="VFQ91978.1"/>
    <property type="molecule type" value="Genomic_DNA"/>
</dbReference>
<sequence length="158" mass="17020">MDGIAALLGYQAELAQDKVKHVKVLFIECEKGGSKEALVLGYAALICFAVAHLATHTAGDLYVCCRSMIMSCFSQMALCVLLAVWVLWGAGACLLYIGAKGNQRHGTKCGVSHHGFLKWGAYICCAHLIISLLYCILSHNLFMKAAITSTAPKVVTRV</sequence>
<dbReference type="OrthoDB" id="1667348at2759"/>
<evidence type="ECO:0000256" key="4">
    <source>
        <dbReference type="ARBA" id="ARBA00022989"/>
    </source>
</evidence>
<organism evidence="8 9">
    <name type="scientific">Cuscuta campestris</name>
    <dbReference type="NCBI Taxonomy" id="132261"/>
    <lineage>
        <taxon>Eukaryota</taxon>
        <taxon>Viridiplantae</taxon>
        <taxon>Streptophyta</taxon>
        <taxon>Embryophyta</taxon>
        <taxon>Tracheophyta</taxon>
        <taxon>Spermatophyta</taxon>
        <taxon>Magnoliopsida</taxon>
        <taxon>eudicotyledons</taxon>
        <taxon>Gunneridae</taxon>
        <taxon>Pentapetalae</taxon>
        <taxon>asterids</taxon>
        <taxon>lamiids</taxon>
        <taxon>Solanales</taxon>
        <taxon>Convolvulaceae</taxon>
        <taxon>Cuscuteae</taxon>
        <taxon>Cuscuta</taxon>
        <taxon>Cuscuta subgen. Grammica</taxon>
        <taxon>Cuscuta sect. Cleistogrammica</taxon>
    </lineage>
</organism>
<keyword evidence="4 7" id="KW-1133">Transmembrane helix</keyword>
<evidence type="ECO:0000256" key="3">
    <source>
        <dbReference type="ARBA" id="ARBA00022729"/>
    </source>
</evidence>
<feature type="transmembrane region" description="Helical" evidence="7">
    <location>
        <begin position="76"/>
        <end position="99"/>
    </location>
</feature>
<dbReference type="GO" id="GO:0012505">
    <property type="term" value="C:endomembrane system"/>
    <property type="evidence" value="ECO:0007669"/>
    <property type="project" value="UniProtKB-SubCell"/>
</dbReference>
<evidence type="ECO:0000256" key="2">
    <source>
        <dbReference type="ARBA" id="ARBA00022692"/>
    </source>
</evidence>
<comment type="similarity">
    <text evidence="6">Belongs to the DESIGUAL family.</text>
</comment>
<dbReference type="InterPro" id="IPR052222">
    <property type="entry name" value="DESIGUAL"/>
</dbReference>
<proteinExistence type="inferred from homology"/>
<keyword evidence="2 7" id="KW-0812">Transmembrane</keyword>
<evidence type="ECO:0008006" key="10">
    <source>
        <dbReference type="Google" id="ProtNLM"/>
    </source>
</evidence>
<evidence type="ECO:0000256" key="5">
    <source>
        <dbReference type="ARBA" id="ARBA00023136"/>
    </source>
</evidence>
<keyword evidence="3" id="KW-0732">Signal</keyword>
<evidence type="ECO:0000313" key="9">
    <source>
        <dbReference type="Proteomes" id="UP000595140"/>
    </source>
</evidence>
<reference evidence="8 9" key="1">
    <citation type="submission" date="2018-04" db="EMBL/GenBank/DDBJ databases">
        <authorList>
            <person name="Vogel A."/>
        </authorList>
    </citation>
    <scope>NUCLEOTIDE SEQUENCE [LARGE SCALE GENOMIC DNA]</scope>
</reference>
<accession>A0A484MVJ6</accession>
<name>A0A484MVJ6_9ASTE</name>
<gene>
    <name evidence="8" type="ORF">CCAM_LOCUS33754</name>
</gene>
<keyword evidence="9" id="KW-1185">Reference proteome</keyword>
<evidence type="ECO:0000313" key="8">
    <source>
        <dbReference type="EMBL" id="VFQ91978.1"/>
    </source>
</evidence>
<dbReference type="Proteomes" id="UP000595140">
    <property type="component" value="Unassembled WGS sequence"/>
</dbReference>
<evidence type="ECO:0000256" key="1">
    <source>
        <dbReference type="ARBA" id="ARBA00004127"/>
    </source>
</evidence>
<evidence type="ECO:0000256" key="6">
    <source>
        <dbReference type="ARBA" id="ARBA00029467"/>
    </source>
</evidence>
<evidence type="ECO:0000256" key="7">
    <source>
        <dbReference type="SAM" id="Phobius"/>
    </source>
</evidence>
<keyword evidence="5 7" id="KW-0472">Membrane</keyword>
<dbReference type="PANTHER" id="PTHR31769">
    <property type="entry name" value="OS07G0462200 PROTEIN-RELATED"/>
    <property type="match status" value="1"/>
</dbReference>
<dbReference type="InterPro" id="IPR009606">
    <property type="entry name" value="DEAL/Modifying_wall_lignin1/2"/>
</dbReference>